<organism evidence="1 2">
    <name type="scientific">Pseudomonas chlororaphis</name>
    <dbReference type="NCBI Taxonomy" id="587753"/>
    <lineage>
        <taxon>Bacteria</taxon>
        <taxon>Pseudomonadati</taxon>
        <taxon>Pseudomonadota</taxon>
        <taxon>Gammaproteobacteria</taxon>
        <taxon>Pseudomonadales</taxon>
        <taxon>Pseudomonadaceae</taxon>
        <taxon>Pseudomonas</taxon>
    </lineage>
</organism>
<dbReference type="RefSeq" id="WP_045884664.1">
    <property type="nucleotide sequence ID" value="NZ_CP011110.1"/>
</dbReference>
<accession>A0A0D5Y3T9</accession>
<evidence type="ECO:0000313" key="1">
    <source>
        <dbReference type="EMBL" id="AKA25700.1"/>
    </source>
</evidence>
<proteinExistence type="predicted"/>
<protein>
    <submittedName>
        <fullName evidence="1">Uncharacterized protein</fullName>
    </submittedName>
</protein>
<name>A0A0D5Y3T9_9PSED</name>
<sequence>MSVKPLQLHQLLQRFRKQSLQHRANNPTIRLQLQRPPHQVHRLLMLRKVMPAKPLQQLHLQQRPHQLTTWMGRWMSLGDQSASRPRPLMAQLLHQVMSRARRRYPVIW</sequence>
<evidence type="ECO:0000313" key="2">
    <source>
        <dbReference type="Proteomes" id="UP000032748"/>
    </source>
</evidence>
<dbReference type="KEGG" id="pcz:PCL1606_42530"/>
<dbReference type="PATRIC" id="fig|587753.10.peg.4250"/>
<gene>
    <name evidence="1" type="ORF">PCL1606_42530</name>
</gene>
<dbReference type="EMBL" id="CP011110">
    <property type="protein sequence ID" value="AKA25700.1"/>
    <property type="molecule type" value="Genomic_DNA"/>
</dbReference>
<reference evidence="1 2" key="1">
    <citation type="journal article" date="2015" name="Mol. Plant Microbe Interact.">
        <title>Comparative Genomic Analysis of Pseudomonas chlororaphis PCL1606 Reveals New Insight into Antifungal Compounds Involved in Biocontrol.</title>
        <authorList>
            <person name="Calderon C.E."/>
            <person name="Ramos C."/>
            <person name="de Vicente A."/>
            <person name="Cazorla F.M."/>
        </authorList>
    </citation>
    <scope>NUCLEOTIDE SEQUENCE [LARGE SCALE GENOMIC DNA]</scope>
    <source>
        <strain evidence="1 2">PCL1606</strain>
    </source>
</reference>
<dbReference type="AlphaFoldDB" id="A0A0D5Y3T9"/>
<dbReference type="Proteomes" id="UP000032748">
    <property type="component" value="Chromosome"/>
</dbReference>